<dbReference type="Proteomes" id="UP000054011">
    <property type="component" value="Unassembled WGS sequence"/>
</dbReference>
<dbReference type="InterPro" id="IPR036812">
    <property type="entry name" value="NAD(P)_OxRdtase_dom_sf"/>
</dbReference>
<dbReference type="SUPFAM" id="SSF51430">
    <property type="entry name" value="NAD(P)-linked oxidoreductase"/>
    <property type="match status" value="1"/>
</dbReference>
<dbReference type="RefSeq" id="WP_058941530.1">
    <property type="nucleotide sequence ID" value="NZ_LNSV01000014.1"/>
</dbReference>
<keyword evidence="2" id="KW-0521">NADP</keyword>
<dbReference type="InterPro" id="IPR023210">
    <property type="entry name" value="NADP_OxRdtase_dom"/>
</dbReference>
<evidence type="ECO:0000256" key="1">
    <source>
        <dbReference type="ARBA" id="ARBA00006515"/>
    </source>
</evidence>
<protein>
    <submittedName>
        <fullName evidence="5">L-glyceraldehyde 3-phosphate reductase</fullName>
    </submittedName>
</protein>
<feature type="domain" description="NADP-dependent oxidoreductase" evidence="4">
    <location>
        <begin position="32"/>
        <end position="330"/>
    </location>
</feature>
<dbReference type="STRING" id="936756.ATE80_08495"/>
<evidence type="ECO:0000259" key="4">
    <source>
        <dbReference type="Pfam" id="PF00248"/>
    </source>
</evidence>
<proteinExistence type="inferred from homology"/>
<comment type="caution">
    <text evidence="5">The sequence shown here is derived from an EMBL/GenBank/DDBJ whole genome shotgun (WGS) entry which is preliminary data.</text>
</comment>
<organism evidence="5 6">
    <name type="scientific">Streptomyces kanasensis</name>
    <dbReference type="NCBI Taxonomy" id="936756"/>
    <lineage>
        <taxon>Bacteria</taxon>
        <taxon>Bacillati</taxon>
        <taxon>Actinomycetota</taxon>
        <taxon>Actinomycetes</taxon>
        <taxon>Kitasatosporales</taxon>
        <taxon>Streptomycetaceae</taxon>
        <taxon>Streptomyces</taxon>
    </lineage>
</organism>
<evidence type="ECO:0000256" key="2">
    <source>
        <dbReference type="ARBA" id="ARBA00022857"/>
    </source>
</evidence>
<dbReference type="EMBL" id="LNSV01000014">
    <property type="protein sequence ID" value="KUH39290.1"/>
    <property type="molecule type" value="Genomic_DNA"/>
</dbReference>
<comment type="similarity">
    <text evidence="1">Belongs to the shaker potassium channel beta subunit family.</text>
</comment>
<dbReference type="InterPro" id="IPR005399">
    <property type="entry name" value="K_chnl_volt-dep_bsu_KCNAB-rel"/>
</dbReference>
<dbReference type="PANTHER" id="PTHR43150:SF4">
    <property type="entry name" value="L-GLYCERALDEHYDE 3-PHOSPHATE REDUCTASE"/>
    <property type="match status" value="1"/>
</dbReference>
<dbReference type="GO" id="GO:0051596">
    <property type="term" value="P:methylglyoxal catabolic process"/>
    <property type="evidence" value="ECO:0007669"/>
    <property type="project" value="TreeGrafter"/>
</dbReference>
<dbReference type="OrthoDB" id="9768793at2"/>
<gene>
    <name evidence="5" type="ORF">ATE80_08495</name>
</gene>
<dbReference type="GO" id="GO:0016491">
    <property type="term" value="F:oxidoreductase activity"/>
    <property type="evidence" value="ECO:0007669"/>
    <property type="project" value="UniProtKB-KW"/>
</dbReference>
<reference evidence="5 6" key="1">
    <citation type="submission" date="2015-11" db="EMBL/GenBank/DDBJ databases">
        <title>Genome-wide analysis reveals the secondary metabolome in Streptomyces kanasensis ZX01.</title>
        <authorList>
            <person name="Zhang G."/>
            <person name="Han L."/>
            <person name="Feng J."/>
            <person name="Zhang X."/>
        </authorList>
    </citation>
    <scope>NUCLEOTIDE SEQUENCE [LARGE SCALE GENOMIC DNA]</scope>
    <source>
        <strain evidence="5 6">ZX01</strain>
    </source>
</reference>
<evidence type="ECO:0000256" key="3">
    <source>
        <dbReference type="ARBA" id="ARBA00023002"/>
    </source>
</evidence>
<dbReference type="NCBIfam" id="NF007388">
    <property type="entry name" value="PRK09912.1"/>
    <property type="match status" value="1"/>
</dbReference>
<sequence>MSASPVHRAADDRYDSMEYRRTGRSGLKLPAVSLGLWHNFGDDRTLESQRAILRRAFDLGVTHFDLANNYGPPPGSAELNFGKIFAQDFRPYRDELVVSTKAGYLMHPGPYGEWGSRKYLLSSLDASLRRMGLEYVDIFYSHRFDPHTPLEETMGALATAVRQGKALYAGVSSYSGEQTVEAARLLREMGVPALIHQPSYSMINRWTEEDGLLDTLEAEGMGCIAFAPLAQGLLTDKYLKGVPEGSRASLGKSLDPGLLSEEVVRRLHGLDGIARRRGQSLAQLALTWVLRDERMTSALIGASSVGQLEQNVAALGGPALTEEELREIDSYAVDTEGVNIWAARG</sequence>
<dbReference type="PANTHER" id="PTHR43150">
    <property type="entry name" value="HYPERKINETIC, ISOFORM M"/>
    <property type="match status" value="1"/>
</dbReference>
<name>A0A117IWP9_9ACTN</name>
<dbReference type="Pfam" id="PF00248">
    <property type="entry name" value="Aldo_ket_red"/>
    <property type="match status" value="1"/>
</dbReference>
<dbReference type="Gene3D" id="3.20.20.100">
    <property type="entry name" value="NADP-dependent oxidoreductase domain"/>
    <property type="match status" value="1"/>
</dbReference>
<evidence type="ECO:0000313" key="6">
    <source>
        <dbReference type="Proteomes" id="UP000054011"/>
    </source>
</evidence>
<keyword evidence="6" id="KW-1185">Reference proteome</keyword>
<accession>A0A117IWP9</accession>
<keyword evidence="3" id="KW-0560">Oxidoreductase</keyword>
<evidence type="ECO:0000313" key="5">
    <source>
        <dbReference type="EMBL" id="KUH39290.1"/>
    </source>
</evidence>
<dbReference type="AlphaFoldDB" id="A0A117IWP9"/>